<dbReference type="GO" id="GO:0015297">
    <property type="term" value="F:antiporter activity"/>
    <property type="evidence" value="ECO:0007669"/>
    <property type="project" value="UniProtKB-KW"/>
</dbReference>
<evidence type="ECO:0000256" key="2">
    <source>
        <dbReference type="ARBA" id="ARBA00005551"/>
    </source>
</evidence>
<dbReference type="GO" id="GO:0006813">
    <property type="term" value="P:potassium ion transport"/>
    <property type="evidence" value="ECO:0007669"/>
    <property type="project" value="UniProtKB-KW"/>
</dbReference>
<dbReference type="Gene3D" id="3.30.70.1450">
    <property type="entry name" value="Regulator of K+ conductance, C-terminal domain"/>
    <property type="match status" value="1"/>
</dbReference>
<keyword evidence="5" id="KW-0633">Potassium transport</keyword>
<dbReference type="PROSITE" id="PS51202">
    <property type="entry name" value="RCK_C"/>
    <property type="match status" value="1"/>
</dbReference>
<feature type="transmembrane region" description="Helical" evidence="10">
    <location>
        <begin position="294"/>
        <end position="318"/>
    </location>
</feature>
<dbReference type="Pfam" id="PF02080">
    <property type="entry name" value="TrkA_C"/>
    <property type="match status" value="1"/>
</dbReference>
<dbReference type="InterPro" id="IPR038770">
    <property type="entry name" value="Na+/solute_symporter_sf"/>
</dbReference>
<feature type="transmembrane region" description="Helical" evidence="10">
    <location>
        <begin position="520"/>
        <end position="539"/>
    </location>
</feature>
<dbReference type="EMBL" id="JACYTR010000064">
    <property type="protein sequence ID" value="MBD8527779.1"/>
    <property type="molecule type" value="Genomic_DNA"/>
</dbReference>
<evidence type="ECO:0000256" key="1">
    <source>
        <dbReference type="ARBA" id="ARBA00004141"/>
    </source>
</evidence>
<comment type="caution">
    <text evidence="12">The sequence shown here is derived from an EMBL/GenBank/DDBJ whole genome shotgun (WGS) entry which is preliminary data.</text>
</comment>
<dbReference type="PANTHER" id="PTHR42751:SF3">
    <property type="entry name" value="SODIUM_GLUTAMATE SYMPORTER"/>
    <property type="match status" value="1"/>
</dbReference>
<feature type="transmembrane region" description="Helical" evidence="10">
    <location>
        <begin position="426"/>
        <end position="448"/>
    </location>
</feature>
<dbReference type="InterPro" id="IPR006153">
    <property type="entry name" value="Cation/H_exchanger_TM"/>
</dbReference>
<feature type="transmembrane region" description="Helical" evidence="10">
    <location>
        <begin position="149"/>
        <end position="172"/>
    </location>
</feature>
<evidence type="ECO:0000259" key="11">
    <source>
        <dbReference type="PROSITE" id="PS51202"/>
    </source>
</evidence>
<dbReference type="GO" id="GO:0016020">
    <property type="term" value="C:membrane"/>
    <property type="evidence" value="ECO:0007669"/>
    <property type="project" value="UniProtKB-SubCell"/>
</dbReference>
<dbReference type="Proteomes" id="UP000613768">
    <property type="component" value="Unassembled WGS sequence"/>
</dbReference>
<dbReference type="PANTHER" id="PTHR42751">
    <property type="entry name" value="SODIUM/HYDROGEN EXCHANGER FAMILY/TRKA DOMAIN PROTEIN"/>
    <property type="match status" value="1"/>
</dbReference>
<evidence type="ECO:0000313" key="13">
    <source>
        <dbReference type="Proteomes" id="UP000613768"/>
    </source>
</evidence>
<feature type="transmembrane region" description="Helical" evidence="10">
    <location>
        <begin position="58"/>
        <end position="77"/>
    </location>
</feature>
<evidence type="ECO:0000256" key="4">
    <source>
        <dbReference type="ARBA" id="ARBA00022449"/>
    </source>
</evidence>
<dbReference type="GO" id="GO:1902600">
    <property type="term" value="P:proton transmembrane transport"/>
    <property type="evidence" value="ECO:0007669"/>
    <property type="project" value="InterPro"/>
</dbReference>
<feature type="transmembrane region" description="Helical" evidence="10">
    <location>
        <begin position="545"/>
        <end position="563"/>
    </location>
</feature>
<feature type="transmembrane region" description="Helical" evidence="10">
    <location>
        <begin position="192"/>
        <end position="212"/>
    </location>
</feature>
<gene>
    <name evidence="12" type="ORF">IFO71_18690</name>
</gene>
<dbReference type="SUPFAM" id="SSF116726">
    <property type="entry name" value="TrkA C-terminal domain-like"/>
    <property type="match status" value="1"/>
</dbReference>
<dbReference type="InterPro" id="IPR036721">
    <property type="entry name" value="RCK_C_sf"/>
</dbReference>
<feature type="transmembrane region" description="Helical" evidence="10">
    <location>
        <begin position="89"/>
        <end position="112"/>
    </location>
</feature>
<evidence type="ECO:0000256" key="10">
    <source>
        <dbReference type="SAM" id="Phobius"/>
    </source>
</evidence>
<accession>A0AAW3ZQL8</accession>
<dbReference type="RefSeq" id="WP_192031199.1">
    <property type="nucleotide sequence ID" value="NZ_JACYTR010000064.1"/>
</dbReference>
<name>A0AAW3ZQL8_9GAMM</name>
<reference evidence="12 13" key="1">
    <citation type="submission" date="2020-09" db="EMBL/GenBank/DDBJ databases">
        <title>Pseudoxanthomonas sp. CAU 1598 isolated from sand of Yaerae Beach.</title>
        <authorList>
            <person name="Kim W."/>
        </authorList>
    </citation>
    <scope>NUCLEOTIDE SEQUENCE [LARGE SCALE GENOMIC DNA]</scope>
    <source>
        <strain evidence="12 13">CAU 1598</strain>
    </source>
</reference>
<dbReference type="InterPro" id="IPR006037">
    <property type="entry name" value="RCK_C"/>
</dbReference>
<keyword evidence="7 10" id="KW-1133">Transmembrane helix</keyword>
<evidence type="ECO:0000256" key="6">
    <source>
        <dbReference type="ARBA" id="ARBA00022692"/>
    </source>
</evidence>
<evidence type="ECO:0000256" key="5">
    <source>
        <dbReference type="ARBA" id="ARBA00022538"/>
    </source>
</evidence>
<keyword evidence="9 10" id="KW-0472">Membrane</keyword>
<evidence type="ECO:0000256" key="9">
    <source>
        <dbReference type="ARBA" id="ARBA00023136"/>
    </source>
</evidence>
<keyword evidence="13" id="KW-1185">Reference proteome</keyword>
<comment type="subcellular location">
    <subcellularLocation>
        <location evidence="1">Membrane</location>
        <topology evidence="1">Multi-pass membrane protein</topology>
    </subcellularLocation>
</comment>
<evidence type="ECO:0000256" key="8">
    <source>
        <dbReference type="ARBA" id="ARBA00023065"/>
    </source>
</evidence>
<dbReference type="GO" id="GO:0008324">
    <property type="term" value="F:monoatomic cation transmembrane transporter activity"/>
    <property type="evidence" value="ECO:0007669"/>
    <property type="project" value="InterPro"/>
</dbReference>
<dbReference type="Gene3D" id="1.20.1530.20">
    <property type="match status" value="1"/>
</dbReference>
<comment type="similarity">
    <text evidence="2">Belongs to the monovalent cation:proton antiporter 2 (CPA2) transporter (TC 2.A.37) family.</text>
</comment>
<keyword evidence="5" id="KW-0630">Potassium</keyword>
<evidence type="ECO:0000313" key="12">
    <source>
        <dbReference type="EMBL" id="MBD8527779.1"/>
    </source>
</evidence>
<keyword evidence="6 10" id="KW-0812">Transmembrane</keyword>
<sequence length="699" mass="74145">MDQGHGFFQSLAIVICVASATTYLSIRLRQPPVLGYLLAGVIVGPTMGLALVTDQSTITSLSELGVILLMFFLGLEFSLRHLLKVGPRAFIIAFLEVGVMMFAGLSIARGFGFGGLQSLFFGAVVAIASTTIIAKVFEEQNIEKPLRDLVLSILIVEDLLAVILLAVLTMVVQQGEVTLDSLGSTALQLSTFLAVLLLAGMFAVPRMIAAVVKLNRPEVTLLSSVGICFAAVLAAQYFGYSVALGAFLAGSLVAESGEERRVEHLVRPLKDLFSAVFFVAVGMSIDPRMLIEHWSLVLLFTLAVVFVKPLAVAFGAFVGGIGVRRSVRAGMIMSQIGEFSFIIAALGLSLGAVDPALYPVAVTVSAITVLTTPWMVKLSGPLASAVDHNLPKPLQTFVSLYGGWIDDLTRARQRGALGHGAQLRRIAGLLLIDAALLCALVIGTSLGSERLAEWLSTRFPALSEVARIVIWVAAALLVAPLMLTSVRLARALGRRMAQLALPHTTEGVDFAAAPRRAMTLALEIGIVVFVGLLCLLITSPFLPPIGGLAVLILLVLILGIALWRSATNLQGHVQAGSMAILDALGKRAPGAGAGSTALALEQVRELLPGLGDLRPYSVDQDSPAMGLSLGELDLRARTGATVLGLRRNDEFITEPDGETRLLVGDVLVLSGSQHAVREAFDYLIDPRHIDRPRSVVDVG</sequence>
<feature type="transmembrane region" description="Helical" evidence="10">
    <location>
        <begin position="330"/>
        <end position="350"/>
    </location>
</feature>
<feature type="transmembrane region" description="Helical" evidence="10">
    <location>
        <begin position="6"/>
        <end position="26"/>
    </location>
</feature>
<feature type="transmembrane region" description="Helical" evidence="10">
    <location>
        <begin position="356"/>
        <end position="376"/>
    </location>
</feature>
<keyword evidence="3" id="KW-0813">Transport</keyword>
<feature type="transmembrane region" description="Helical" evidence="10">
    <location>
        <begin position="33"/>
        <end position="52"/>
    </location>
</feature>
<protein>
    <submittedName>
        <fullName evidence="12">Cation:proton antiporter</fullName>
    </submittedName>
</protein>
<evidence type="ECO:0000256" key="7">
    <source>
        <dbReference type="ARBA" id="ARBA00022989"/>
    </source>
</evidence>
<dbReference type="AlphaFoldDB" id="A0AAW3ZQL8"/>
<feature type="transmembrane region" description="Helical" evidence="10">
    <location>
        <begin position="468"/>
        <end position="489"/>
    </location>
</feature>
<feature type="transmembrane region" description="Helical" evidence="10">
    <location>
        <begin position="118"/>
        <end position="137"/>
    </location>
</feature>
<feature type="transmembrane region" description="Helical" evidence="10">
    <location>
        <begin position="219"/>
        <end position="238"/>
    </location>
</feature>
<evidence type="ECO:0000256" key="3">
    <source>
        <dbReference type="ARBA" id="ARBA00022448"/>
    </source>
</evidence>
<feature type="domain" description="RCK C-terminal" evidence="11">
    <location>
        <begin position="601"/>
        <end position="685"/>
    </location>
</feature>
<dbReference type="Pfam" id="PF00999">
    <property type="entry name" value="Na_H_Exchanger"/>
    <property type="match status" value="1"/>
</dbReference>
<keyword evidence="4" id="KW-0050">Antiport</keyword>
<keyword evidence="8" id="KW-0406">Ion transport</keyword>
<organism evidence="12 13">
    <name type="scientific">Pseudomarimonas arenosa</name>
    <dbReference type="NCBI Taxonomy" id="2774145"/>
    <lineage>
        <taxon>Bacteria</taxon>
        <taxon>Pseudomonadati</taxon>
        <taxon>Pseudomonadota</taxon>
        <taxon>Gammaproteobacteria</taxon>
        <taxon>Lysobacterales</taxon>
        <taxon>Lysobacteraceae</taxon>
        <taxon>Pseudomarimonas</taxon>
    </lineage>
</organism>
<proteinExistence type="inferred from homology"/>